<evidence type="ECO:0000256" key="6">
    <source>
        <dbReference type="SAM" id="Phobius"/>
    </source>
</evidence>
<evidence type="ECO:0000256" key="2">
    <source>
        <dbReference type="ARBA" id="ARBA00022692"/>
    </source>
</evidence>
<dbReference type="PANTHER" id="PTHR23502">
    <property type="entry name" value="MAJOR FACILITATOR SUPERFAMILY"/>
    <property type="match status" value="1"/>
</dbReference>
<dbReference type="FunFam" id="1.20.1250.20:FF:000509">
    <property type="entry name" value="MFS general substrate transporter"/>
    <property type="match status" value="1"/>
</dbReference>
<dbReference type="GO" id="GO:0022857">
    <property type="term" value="F:transmembrane transporter activity"/>
    <property type="evidence" value="ECO:0007669"/>
    <property type="project" value="InterPro"/>
</dbReference>
<comment type="subcellular location">
    <subcellularLocation>
        <location evidence="1">Membrane</location>
        <topology evidence="1">Multi-pass membrane protein</topology>
    </subcellularLocation>
</comment>
<evidence type="ECO:0000256" key="4">
    <source>
        <dbReference type="ARBA" id="ARBA00023136"/>
    </source>
</evidence>
<dbReference type="OrthoDB" id="5296287at2759"/>
<dbReference type="Gene3D" id="1.20.1250.20">
    <property type="entry name" value="MFS general substrate transporter like domains"/>
    <property type="match status" value="1"/>
</dbReference>
<keyword evidence="9" id="KW-1185">Reference proteome</keyword>
<dbReference type="InterPro" id="IPR036259">
    <property type="entry name" value="MFS_trans_sf"/>
</dbReference>
<comment type="similarity">
    <text evidence="5">Belongs to the major facilitator superfamily. CAR1 family.</text>
</comment>
<dbReference type="InterPro" id="IPR020846">
    <property type="entry name" value="MFS_dom"/>
</dbReference>
<evidence type="ECO:0000259" key="7">
    <source>
        <dbReference type="PROSITE" id="PS50850"/>
    </source>
</evidence>
<dbReference type="PROSITE" id="PS50850">
    <property type="entry name" value="MFS"/>
    <property type="match status" value="1"/>
</dbReference>
<name>A0A6A6ZYP9_9PLEO</name>
<feature type="transmembrane region" description="Helical" evidence="6">
    <location>
        <begin position="414"/>
        <end position="434"/>
    </location>
</feature>
<organism evidence="8 9">
    <name type="scientific">Ophiobolus disseminans</name>
    <dbReference type="NCBI Taxonomy" id="1469910"/>
    <lineage>
        <taxon>Eukaryota</taxon>
        <taxon>Fungi</taxon>
        <taxon>Dikarya</taxon>
        <taxon>Ascomycota</taxon>
        <taxon>Pezizomycotina</taxon>
        <taxon>Dothideomycetes</taxon>
        <taxon>Pleosporomycetidae</taxon>
        <taxon>Pleosporales</taxon>
        <taxon>Pleosporineae</taxon>
        <taxon>Phaeosphaeriaceae</taxon>
        <taxon>Ophiobolus</taxon>
    </lineage>
</organism>
<feature type="transmembrane region" description="Helical" evidence="6">
    <location>
        <begin position="173"/>
        <end position="192"/>
    </location>
</feature>
<dbReference type="Pfam" id="PF07690">
    <property type="entry name" value="MFS_1"/>
    <property type="match status" value="1"/>
</dbReference>
<evidence type="ECO:0000313" key="9">
    <source>
        <dbReference type="Proteomes" id="UP000799424"/>
    </source>
</evidence>
<evidence type="ECO:0000256" key="1">
    <source>
        <dbReference type="ARBA" id="ARBA00004141"/>
    </source>
</evidence>
<dbReference type="SUPFAM" id="SSF103473">
    <property type="entry name" value="MFS general substrate transporter"/>
    <property type="match status" value="1"/>
</dbReference>
<reference evidence="8" key="1">
    <citation type="journal article" date="2020" name="Stud. Mycol.">
        <title>101 Dothideomycetes genomes: a test case for predicting lifestyles and emergence of pathogens.</title>
        <authorList>
            <person name="Haridas S."/>
            <person name="Albert R."/>
            <person name="Binder M."/>
            <person name="Bloem J."/>
            <person name="Labutti K."/>
            <person name="Salamov A."/>
            <person name="Andreopoulos B."/>
            <person name="Baker S."/>
            <person name="Barry K."/>
            <person name="Bills G."/>
            <person name="Bluhm B."/>
            <person name="Cannon C."/>
            <person name="Castanera R."/>
            <person name="Culley D."/>
            <person name="Daum C."/>
            <person name="Ezra D."/>
            <person name="Gonzalez J."/>
            <person name="Henrissat B."/>
            <person name="Kuo A."/>
            <person name="Liang C."/>
            <person name="Lipzen A."/>
            <person name="Lutzoni F."/>
            <person name="Magnuson J."/>
            <person name="Mondo S."/>
            <person name="Nolan M."/>
            <person name="Ohm R."/>
            <person name="Pangilinan J."/>
            <person name="Park H.-J."/>
            <person name="Ramirez L."/>
            <person name="Alfaro M."/>
            <person name="Sun H."/>
            <person name="Tritt A."/>
            <person name="Yoshinaga Y."/>
            <person name="Zwiers L.-H."/>
            <person name="Turgeon B."/>
            <person name="Goodwin S."/>
            <person name="Spatafora J."/>
            <person name="Crous P."/>
            <person name="Grigoriev I."/>
        </authorList>
    </citation>
    <scope>NUCLEOTIDE SEQUENCE</scope>
    <source>
        <strain evidence="8">CBS 113818</strain>
    </source>
</reference>
<keyword evidence="2 6" id="KW-0812">Transmembrane</keyword>
<evidence type="ECO:0000313" key="8">
    <source>
        <dbReference type="EMBL" id="KAF2826192.1"/>
    </source>
</evidence>
<dbReference type="GO" id="GO:0016020">
    <property type="term" value="C:membrane"/>
    <property type="evidence" value="ECO:0007669"/>
    <property type="project" value="UniProtKB-SubCell"/>
</dbReference>
<protein>
    <submittedName>
        <fullName evidence="8">MFS general substrate transporter</fullName>
    </submittedName>
</protein>
<accession>A0A6A6ZYP9</accession>
<feature type="transmembrane region" description="Helical" evidence="6">
    <location>
        <begin position="269"/>
        <end position="294"/>
    </location>
</feature>
<sequence>MAFADEEQPLLRTVTQDSGKHDEVILDFEPLDPEDPRNWSEAFKWFIVALLATMAFTVTFTCIAVVPIASRIVSDLDGHSSPSSTAALLVTIWELGEAAGPLLIAPLSEVLGRYPVINGCNICFIVWTVLAASSRSTPTFIAARMLTGLAVSPNVLNPAIIGDMFESDKRGSAMSLLMLAPLVGGAIGPAISGAIAQTLGWREVLWIAAGLAIVCEVLFLTCFQETYKMAVLRRRLKKMQEESGEFRKVKKRSTHEHVLKLWHAITRPFAVLFGSSVLMLMSLFGSVAFSYYYVVSISLPFILTDVYGFTPAQTGAAFMSFSVGSFLSVIVCNVGLDRIYIKLRGSDEKGKPEHRLPLCIFGAFALPLAVTAYGWVTELRLPAPFLLVCVGLLGFTLLLTMIPLSAYVVDACGLYSASALTGVIVTRCLASTFLPLGTGPLVEHLGYGWGFTCLGALSMSLAVVPVMILKYGEDWRQSCEFTRDA</sequence>
<keyword evidence="4 6" id="KW-0472">Membrane</keyword>
<evidence type="ECO:0000256" key="3">
    <source>
        <dbReference type="ARBA" id="ARBA00022989"/>
    </source>
</evidence>
<feature type="domain" description="Major facilitator superfamily (MFS) profile" evidence="7">
    <location>
        <begin position="47"/>
        <end position="473"/>
    </location>
</feature>
<feature type="transmembrane region" description="Helical" evidence="6">
    <location>
        <begin position="45"/>
        <end position="66"/>
    </location>
</feature>
<dbReference type="PANTHER" id="PTHR23502:SF163">
    <property type="entry name" value="MAJOR FACILITATOR SUPERFAMILY (MFS) PROFILE DOMAIN-CONTAINING PROTEIN"/>
    <property type="match status" value="1"/>
</dbReference>
<gene>
    <name evidence="8" type="ORF">CC86DRAFT_292560</name>
</gene>
<keyword evidence="3 6" id="KW-1133">Transmembrane helix</keyword>
<evidence type="ECO:0000256" key="5">
    <source>
        <dbReference type="ARBA" id="ARBA00038347"/>
    </source>
</evidence>
<feature type="transmembrane region" description="Helical" evidence="6">
    <location>
        <begin position="314"/>
        <end position="336"/>
    </location>
</feature>
<dbReference type="InterPro" id="IPR011701">
    <property type="entry name" value="MFS"/>
</dbReference>
<feature type="transmembrane region" description="Helical" evidence="6">
    <location>
        <begin position="356"/>
        <end position="376"/>
    </location>
</feature>
<proteinExistence type="inferred from homology"/>
<dbReference type="AlphaFoldDB" id="A0A6A6ZYP9"/>
<dbReference type="EMBL" id="MU006226">
    <property type="protein sequence ID" value="KAF2826192.1"/>
    <property type="molecule type" value="Genomic_DNA"/>
</dbReference>
<feature type="transmembrane region" description="Helical" evidence="6">
    <location>
        <begin position="446"/>
        <end position="468"/>
    </location>
</feature>
<feature type="transmembrane region" description="Helical" evidence="6">
    <location>
        <begin position="382"/>
        <end position="402"/>
    </location>
</feature>
<feature type="transmembrane region" description="Helical" evidence="6">
    <location>
        <begin position="204"/>
        <end position="227"/>
    </location>
</feature>
<dbReference type="Proteomes" id="UP000799424">
    <property type="component" value="Unassembled WGS sequence"/>
</dbReference>